<dbReference type="AlphaFoldDB" id="W0AI19"/>
<name>W0AI19_9SPHN</name>
<gene>
    <name evidence="2" type="ORF">NX02_25780</name>
</gene>
<dbReference type="PATRIC" id="fig|1123269.5.peg.5057"/>
<dbReference type="RefSeq" id="WP_025294864.1">
    <property type="nucleotide sequence ID" value="NZ_CP006644.1"/>
</dbReference>
<evidence type="ECO:0000313" key="3">
    <source>
        <dbReference type="Proteomes" id="UP000018851"/>
    </source>
</evidence>
<dbReference type="Proteomes" id="UP000018851">
    <property type="component" value="Chromosome"/>
</dbReference>
<dbReference type="Gene3D" id="3.10.180.10">
    <property type="entry name" value="2,3-Dihydroxybiphenyl 1,2-Dioxygenase, domain 1"/>
    <property type="match status" value="2"/>
</dbReference>
<dbReference type="KEGG" id="ssan:NX02_25780"/>
<dbReference type="PANTHER" id="PTHR33993">
    <property type="entry name" value="GLYOXALASE-RELATED"/>
    <property type="match status" value="1"/>
</dbReference>
<dbReference type="PANTHER" id="PTHR33993:SF14">
    <property type="entry name" value="GB|AAF24581.1"/>
    <property type="match status" value="1"/>
</dbReference>
<dbReference type="Pfam" id="PF00903">
    <property type="entry name" value="Glyoxalase"/>
    <property type="match status" value="2"/>
</dbReference>
<reference evidence="2 3" key="1">
    <citation type="submission" date="2013-07" db="EMBL/GenBank/DDBJ databases">
        <title>Completed genome of Sphingomonas sanxanigenens NX02.</title>
        <authorList>
            <person name="Ma T."/>
            <person name="Huang H."/>
            <person name="Wu M."/>
            <person name="Li X."/>
            <person name="Li G."/>
        </authorList>
    </citation>
    <scope>NUCLEOTIDE SEQUENCE [LARGE SCALE GENOMIC DNA]</scope>
    <source>
        <strain evidence="2 3">NX02</strain>
    </source>
</reference>
<dbReference type="InterPro" id="IPR004360">
    <property type="entry name" value="Glyas_Fos-R_dOase_dom"/>
</dbReference>
<proteinExistence type="predicted"/>
<dbReference type="PROSITE" id="PS51819">
    <property type="entry name" value="VOC"/>
    <property type="match status" value="2"/>
</dbReference>
<keyword evidence="3" id="KW-1185">Reference proteome</keyword>
<dbReference type="EMBL" id="CP006644">
    <property type="protein sequence ID" value="AHE56761.1"/>
    <property type="molecule type" value="Genomic_DNA"/>
</dbReference>
<organism evidence="2 3">
    <name type="scientific">Sphingomonas sanxanigenens DSM 19645 = NX02</name>
    <dbReference type="NCBI Taxonomy" id="1123269"/>
    <lineage>
        <taxon>Bacteria</taxon>
        <taxon>Pseudomonadati</taxon>
        <taxon>Pseudomonadota</taxon>
        <taxon>Alphaproteobacteria</taxon>
        <taxon>Sphingomonadales</taxon>
        <taxon>Sphingomonadaceae</taxon>
        <taxon>Sphingomonas</taxon>
    </lineage>
</organism>
<dbReference type="InterPro" id="IPR037523">
    <property type="entry name" value="VOC_core"/>
</dbReference>
<dbReference type="InterPro" id="IPR029068">
    <property type="entry name" value="Glyas_Bleomycin-R_OHBP_Dase"/>
</dbReference>
<dbReference type="STRING" id="1123269.NX02_25780"/>
<dbReference type="OrthoDB" id="9793039at2"/>
<accession>W0AI19</accession>
<dbReference type="CDD" id="cd07247">
    <property type="entry name" value="SgaA_N_like"/>
    <property type="match status" value="2"/>
</dbReference>
<dbReference type="HOGENOM" id="CLU_069623_3_0_5"/>
<dbReference type="InterPro" id="IPR052164">
    <property type="entry name" value="Anthracycline_SecMetBiosynth"/>
</dbReference>
<feature type="domain" description="VOC" evidence="1">
    <location>
        <begin position="152"/>
        <end position="267"/>
    </location>
</feature>
<protein>
    <recommendedName>
        <fullName evidence="1">VOC domain-containing protein</fullName>
    </recommendedName>
</protein>
<dbReference type="SUPFAM" id="SSF54593">
    <property type="entry name" value="Glyoxalase/Bleomycin resistance protein/Dihydroxybiphenyl dioxygenase"/>
    <property type="match status" value="2"/>
</dbReference>
<dbReference type="eggNOG" id="COG3324">
    <property type="taxonomic scope" value="Bacteria"/>
</dbReference>
<sequence>MTNPHGTPIWYELLTSDPDAAQAFYSDVVGWKIGPFGCKDGDDAPLPPPGPDGAPMDYRILTAPDGGGVGGLMKLPEGAQMPPAWLGYIGVDDVDAAVEAIEAAGGTVHMPPMDLEGVGRMSMVADPQGAIFYVMRGASDEDSGAMSMADGHCGWNELSTSDPEAALAFYTRQFNWTKGDAMPMGEMGEYRFIDHGDGMIGAVMKTQSPDGRPAWLYYFVVPDIDVAFARIKAGGGTPLYDPMQIPGGGYALAAVDPQGAVFGLSGLRKS</sequence>
<evidence type="ECO:0000313" key="2">
    <source>
        <dbReference type="EMBL" id="AHE56761.1"/>
    </source>
</evidence>
<feature type="domain" description="VOC" evidence="1">
    <location>
        <begin position="7"/>
        <end position="137"/>
    </location>
</feature>
<evidence type="ECO:0000259" key="1">
    <source>
        <dbReference type="PROSITE" id="PS51819"/>
    </source>
</evidence>